<evidence type="ECO:0000313" key="22">
    <source>
        <dbReference type="Proteomes" id="UP001295444"/>
    </source>
</evidence>
<evidence type="ECO:0000256" key="18">
    <source>
        <dbReference type="ARBA" id="ARBA00053014"/>
    </source>
</evidence>
<evidence type="ECO:0000256" key="5">
    <source>
        <dbReference type="ARBA" id="ARBA00022676"/>
    </source>
</evidence>
<accession>A0AAD1SSM3</accession>
<evidence type="ECO:0000256" key="6">
    <source>
        <dbReference type="ARBA" id="ARBA00022679"/>
    </source>
</evidence>
<proteinExistence type="inferred from homology"/>
<dbReference type="GO" id="GO:0000139">
    <property type="term" value="C:Golgi membrane"/>
    <property type="evidence" value="ECO:0007669"/>
    <property type="project" value="UniProtKB-SubCell"/>
</dbReference>
<comment type="catalytic activity">
    <reaction evidence="16">
        <text>a ganglioside GM1b (d18:1(4E)) + CMP-N-acetyl-beta-neuraminate = a ganglioside GD1alpha (d18:1(4E)) + CMP + H(+)</text>
        <dbReference type="Rhea" id="RHEA:41968"/>
        <dbReference type="ChEBI" id="CHEBI:15378"/>
        <dbReference type="ChEBI" id="CHEBI:57812"/>
        <dbReference type="ChEBI" id="CHEBI:60377"/>
        <dbReference type="ChEBI" id="CHEBI:78568"/>
        <dbReference type="ChEBI" id="CHEBI:78569"/>
    </reaction>
    <physiologicalReaction direction="left-to-right" evidence="16">
        <dbReference type="Rhea" id="RHEA:41969"/>
    </physiologicalReaction>
</comment>
<dbReference type="PANTHER" id="PTHR45906">
    <property type="entry name" value="ALPHA-N-ACETYL-NEURAMINYL-2,3-BETA-GALACTOSYL-1, 3-N-ACETYL-GALACTOSAMINIDE ALPHA-2,6-SIALYLTRANSFERASE-LIKE"/>
    <property type="match status" value="1"/>
</dbReference>
<evidence type="ECO:0000256" key="8">
    <source>
        <dbReference type="ARBA" id="ARBA00022968"/>
    </source>
</evidence>
<evidence type="ECO:0000256" key="3">
    <source>
        <dbReference type="ARBA" id="ARBA00004934"/>
    </source>
</evidence>
<evidence type="ECO:0000256" key="15">
    <source>
        <dbReference type="ARBA" id="ARBA00023180"/>
    </source>
</evidence>
<evidence type="ECO:0000256" key="12">
    <source>
        <dbReference type="ARBA" id="ARBA00023098"/>
    </source>
</evidence>
<keyword evidence="14" id="KW-1015">Disulfide bond</keyword>
<dbReference type="AlphaFoldDB" id="A0AAD1SSM3"/>
<dbReference type="Proteomes" id="UP001295444">
    <property type="component" value="Chromosome 08"/>
</dbReference>
<evidence type="ECO:0000256" key="2">
    <source>
        <dbReference type="ARBA" id="ARBA00004922"/>
    </source>
</evidence>
<evidence type="ECO:0000256" key="13">
    <source>
        <dbReference type="ARBA" id="ARBA00023136"/>
    </source>
</evidence>
<dbReference type="GO" id="GO:0009311">
    <property type="term" value="P:oligosaccharide metabolic process"/>
    <property type="evidence" value="ECO:0007669"/>
    <property type="project" value="TreeGrafter"/>
</dbReference>
<comment type="subcellular location">
    <subcellularLocation>
        <location evidence="1">Golgi apparatus membrane</location>
        <topology evidence="1">Single-pass type II membrane protein</topology>
    </subcellularLocation>
</comment>
<comment type="catalytic activity">
    <reaction evidence="17">
        <text>3-O-[alpha-Neu5Ac-(2-&gt;3)-beta-D-Gal-(1-&gt;3)-alpha-D-GalNAc]-L-Thr-[protein] + CMP-N-acetyl-beta-neuraminate = a 3-O-{alpha-Neu5Ac-(2-&gt;3)-beta-D-Gal-(1-&gt;3)-[alpha-Neu5Ac-(2-&gt;6)]-alpha-D-GalNAc}-L-threonyl-[protein] + CMP + H(+)</text>
        <dbReference type="Rhea" id="RHEA:65284"/>
        <dbReference type="Rhea" id="RHEA-COMP:16762"/>
        <dbReference type="Rhea" id="RHEA-COMP:16763"/>
        <dbReference type="ChEBI" id="CHEBI:15378"/>
        <dbReference type="ChEBI" id="CHEBI:57812"/>
        <dbReference type="ChEBI" id="CHEBI:60377"/>
        <dbReference type="ChEBI" id="CHEBI:156396"/>
        <dbReference type="ChEBI" id="CHEBI:156398"/>
    </reaction>
    <physiologicalReaction direction="left-to-right" evidence="17">
        <dbReference type="Rhea" id="RHEA:65285"/>
    </physiologicalReaction>
</comment>
<dbReference type="GO" id="GO:0001665">
    <property type="term" value="F:alpha-N-acetylgalactosaminide alpha-2,6-sialyltransferase activity"/>
    <property type="evidence" value="ECO:0007669"/>
    <property type="project" value="TreeGrafter"/>
</dbReference>
<keyword evidence="13 20" id="KW-0472">Membrane</keyword>
<dbReference type="EC" id="2.4.3.7" evidence="19"/>
<dbReference type="InterPro" id="IPR001675">
    <property type="entry name" value="Glyco_trans_29"/>
</dbReference>
<evidence type="ECO:0000256" key="20">
    <source>
        <dbReference type="SAM" id="Phobius"/>
    </source>
</evidence>
<comment type="pathway">
    <text evidence="3">Glycolipid biosynthesis.</text>
</comment>
<keyword evidence="6" id="KW-0808">Transferase</keyword>
<organism evidence="21 22">
    <name type="scientific">Pelobates cultripes</name>
    <name type="common">Western spadefoot toad</name>
    <dbReference type="NCBI Taxonomy" id="61616"/>
    <lineage>
        <taxon>Eukaryota</taxon>
        <taxon>Metazoa</taxon>
        <taxon>Chordata</taxon>
        <taxon>Craniata</taxon>
        <taxon>Vertebrata</taxon>
        <taxon>Euteleostomi</taxon>
        <taxon>Amphibia</taxon>
        <taxon>Batrachia</taxon>
        <taxon>Anura</taxon>
        <taxon>Pelobatoidea</taxon>
        <taxon>Pelobatidae</taxon>
        <taxon>Pelobates</taxon>
    </lineage>
</organism>
<keyword evidence="15" id="KW-0325">Glycoprotein</keyword>
<evidence type="ECO:0000256" key="19">
    <source>
        <dbReference type="ARBA" id="ARBA00066955"/>
    </source>
</evidence>
<evidence type="ECO:0000256" key="9">
    <source>
        <dbReference type="ARBA" id="ARBA00022981"/>
    </source>
</evidence>
<dbReference type="GO" id="GO:0047290">
    <property type="term" value="F:alpha-N-acetylneuraminyl-2,3-beta-galactosyl-1,3-N-acetyl-galactosaminide 6-alpha-sialyltransferase activity"/>
    <property type="evidence" value="ECO:0007669"/>
    <property type="project" value="UniProtKB-EC"/>
</dbReference>
<keyword evidence="11" id="KW-0333">Golgi apparatus</keyword>
<dbReference type="Pfam" id="PF00777">
    <property type="entry name" value="Glyco_transf_29"/>
    <property type="match status" value="1"/>
</dbReference>
<keyword evidence="5" id="KW-0328">Glycosyltransferase</keyword>
<dbReference type="InterPro" id="IPR038578">
    <property type="entry name" value="GT29-like_sf"/>
</dbReference>
<evidence type="ECO:0000256" key="1">
    <source>
        <dbReference type="ARBA" id="ARBA00004323"/>
    </source>
</evidence>
<comment type="catalytic activity">
    <reaction evidence="18">
        <text>3-O-[alpha-Neu5Ac-(2-&gt;3)-beta-D-Gal-(1-&gt;3)-alpha-D-GalNAc]-L-Ser-[protein] + CMP-N-acetyl-beta-neuraminate = a 3-O-{alpha-Neu5Ac-(2-&gt;3)-beta-D-Gal-(1-&gt;3)-[alpha-Neu5Ac-(2-&gt;6)]-alpha-D-GalNAc}-L-seryl-[protein] + CMP + H(+)</text>
        <dbReference type="Rhea" id="RHEA:65280"/>
        <dbReference type="Rhea" id="RHEA-COMP:16760"/>
        <dbReference type="Rhea" id="RHEA-COMP:16761"/>
        <dbReference type="ChEBI" id="CHEBI:15378"/>
        <dbReference type="ChEBI" id="CHEBI:57812"/>
        <dbReference type="ChEBI" id="CHEBI:60377"/>
        <dbReference type="ChEBI" id="CHEBI:156395"/>
        <dbReference type="ChEBI" id="CHEBI:156397"/>
    </reaction>
    <physiologicalReaction direction="left-to-right" evidence="18">
        <dbReference type="Rhea" id="RHEA:65281"/>
    </physiologicalReaction>
</comment>
<keyword evidence="12" id="KW-0443">Lipid metabolism</keyword>
<dbReference type="GO" id="GO:0001574">
    <property type="term" value="P:ganglioside biosynthetic process"/>
    <property type="evidence" value="ECO:0007669"/>
    <property type="project" value="TreeGrafter"/>
</dbReference>
<feature type="transmembrane region" description="Helical" evidence="20">
    <location>
        <begin position="25"/>
        <end position="43"/>
    </location>
</feature>
<name>A0AAD1SSM3_PELCU</name>
<dbReference type="PANTHER" id="PTHR45906:SF2">
    <property type="entry name" value="ALPHA-N-ACETYLGALACTOSAMINIDE ALPHA-2,6-SIALYLTRANSFERASE 3"/>
    <property type="match status" value="1"/>
</dbReference>
<protein>
    <recommendedName>
        <fullName evidence="19">alpha-N-acetylneuraminyl-2,3-beta-galactosyl-1,3-N-acetylgalactosaminide6-alpha-sialyltransferase</fullName>
        <ecNumber evidence="19">2.4.3.7</ecNumber>
    </recommendedName>
</protein>
<comment type="similarity">
    <text evidence="4">Belongs to the glycosyltransferase 29 family.</text>
</comment>
<keyword evidence="7 20" id="KW-0812">Transmembrane</keyword>
<comment type="pathway">
    <text evidence="2">Protein modification; protein glycosylation.</text>
</comment>
<reference evidence="21" key="1">
    <citation type="submission" date="2022-03" db="EMBL/GenBank/DDBJ databases">
        <authorList>
            <person name="Alioto T."/>
            <person name="Alioto T."/>
            <person name="Gomez Garrido J."/>
        </authorList>
    </citation>
    <scope>NUCLEOTIDE SEQUENCE</scope>
</reference>
<sequence>MDPLSTVKRSAPCGFSFQDLKRGPVLAVTSVSVFFFLIVLRLINEVNFLRLLTCFGQTGSGCAPVSEFQLQAPTHHGGYINIKTREPLHIYCDLCAIVSSSGQMTGQKMGHEIDQSSCIWRMNNSPTKGYSEDVGEKTTVRVVSHTSVPLLLKNPDYFFKETNNTIYVIWGPFRNMREDGKGIVYNMLKRTVEKYSNAKIYITTEKRMDYCDFIFKEETGRDRVQSGSYLSTGWFTLILAIEACNKIHVYGMINDTYCRMEGSRKVPYHYYEPGRFECEEYLLHENAPYGGHRFITEKRVFAKWSKQHNITFTHPNWTV</sequence>
<evidence type="ECO:0000256" key="7">
    <source>
        <dbReference type="ARBA" id="ARBA00022692"/>
    </source>
</evidence>
<evidence type="ECO:0000256" key="4">
    <source>
        <dbReference type="ARBA" id="ARBA00006003"/>
    </source>
</evidence>
<dbReference type="EMBL" id="OW240919">
    <property type="protein sequence ID" value="CAH2311066.1"/>
    <property type="molecule type" value="Genomic_DNA"/>
</dbReference>
<keyword evidence="8" id="KW-0735">Signal-anchor</keyword>
<keyword evidence="9" id="KW-0730">Sialic acid</keyword>
<dbReference type="Gene3D" id="3.90.1480.20">
    <property type="entry name" value="Glycosyl transferase family 29"/>
    <property type="match status" value="1"/>
</dbReference>
<evidence type="ECO:0000256" key="14">
    <source>
        <dbReference type="ARBA" id="ARBA00023157"/>
    </source>
</evidence>
<dbReference type="FunFam" id="3.90.1480.20:FF:000008">
    <property type="entry name" value="ST6 N-acetylgalactosaminide alpha-2,6-sialyltransferase 3"/>
    <property type="match status" value="1"/>
</dbReference>
<evidence type="ECO:0000256" key="10">
    <source>
        <dbReference type="ARBA" id="ARBA00022989"/>
    </source>
</evidence>
<keyword evidence="10 20" id="KW-1133">Transmembrane helix</keyword>
<evidence type="ECO:0000256" key="11">
    <source>
        <dbReference type="ARBA" id="ARBA00023034"/>
    </source>
</evidence>
<evidence type="ECO:0000256" key="16">
    <source>
        <dbReference type="ARBA" id="ARBA00043744"/>
    </source>
</evidence>
<evidence type="ECO:0000256" key="17">
    <source>
        <dbReference type="ARBA" id="ARBA00050681"/>
    </source>
</evidence>
<gene>
    <name evidence="21" type="ORF">PECUL_23A046141</name>
</gene>
<keyword evidence="22" id="KW-1185">Reference proteome</keyword>
<evidence type="ECO:0000313" key="21">
    <source>
        <dbReference type="EMBL" id="CAH2311066.1"/>
    </source>
</evidence>